<comment type="caution">
    <text evidence="1">The sequence shown here is derived from an EMBL/GenBank/DDBJ whole genome shotgun (WGS) entry which is preliminary data.</text>
</comment>
<protein>
    <submittedName>
        <fullName evidence="1">Uncharacterized protein</fullName>
    </submittedName>
</protein>
<name>A0ABY1LKL1_9MICO</name>
<reference evidence="1 2" key="1">
    <citation type="submission" date="2017-02" db="EMBL/GenBank/DDBJ databases">
        <authorList>
            <person name="Varghese N."/>
            <person name="Submissions S."/>
        </authorList>
    </citation>
    <scope>NUCLEOTIDE SEQUENCE [LARGE SCALE GENOMIC DNA]</scope>
    <source>
        <strain evidence="1 2">VKM Ac-1787</strain>
    </source>
</reference>
<accession>A0ABY1LKL1</accession>
<keyword evidence="2" id="KW-1185">Reference proteome</keyword>
<gene>
    <name evidence="1" type="ORF">SAMN06295973_1796</name>
</gene>
<organism evidence="1 2">
    <name type="scientific">Plantibacter cousiniae</name>
    <name type="common">nom. nud.</name>
    <dbReference type="NCBI Taxonomy" id="199709"/>
    <lineage>
        <taxon>Bacteria</taxon>
        <taxon>Bacillati</taxon>
        <taxon>Actinomycetota</taxon>
        <taxon>Actinomycetes</taxon>
        <taxon>Micrococcales</taxon>
        <taxon>Microbacteriaceae</taxon>
        <taxon>Plantibacter</taxon>
    </lineage>
</organism>
<evidence type="ECO:0000313" key="2">
    <source>
        <dbReference type="Proteomes" id="UP000190827"/>
    </source>
</evidence>
<dbReference type="Proteomes" id="UP000190827">
    <property type="component" value="Unassembled WGS sequence"/>
</dbReference>
<dbReference type="EMBL" id="FUZO01000001">
    <property type="protein sequence ID" value="SKC53945.1"/>
    <property type="molecule type" value="Genomic_DNA"/>
</dbReference>
<evidence type="ECO:0000313" key="1">
    <source>
        <dbReference type="EMBL" id="SKC53945.1"/>
    </source>
</evidence>
<sequence length="334" mass="37161">MSDNEAFFQHEDPDDATRSRAQTLLQSHGWMCADDRLSGASAALLIDFLRHQALTDLATLLPRAKESVDRPRPFLPESSTFVDDPCRVVVHDPGQKVLWVDPKRIFPSPAREFEDKGDWTRPNEPTDFRNEPVLGLAEFARRIAAERGDLSGLTELLGPEGEAAHVDLDAWETPLGAFFRVNLNGNHRATAFAVLGAPCIPAKVRWHLGPFRASASTNLEDDELLYSYRTLLHSYGVASYPDPEGIGMNDDRIYSDWPFLIDSADTAVESLAVMEQVVGHRHSSPIGRLPRELFDSADTLVAAGERTRKVLGRNQRWIETGGLRGQLRAILSAR</sequence>
<proteinExistence type="predicted"/>
<dbReference type="RefSeq" id="WP_079705584.1">
    <property type="nucleotide sequence ID" value="NZ_FUZO01000001.1"/>
</dbReference>